<dbReference type="InterPro" id="IPR004864">
    <property type="entry name" value="LEA_2"/>
</dbReference>
<dbReference type="FunCoup" id="A0A6I9QFI1">
    <property type="interactions" value="2747"/>
</dbReference>
<dbReference type="GO" id="GO:0005886">
    <property type="term" value="C:plasma membrane"/>
    <property type="evidence" value="ECO:0007669"/>
    <property type="project" value="TreeGrafter"/>
</dbReference>
<dbReference type="PANTHER" id="PTHR31234:SF72">
    <property type="entry name" value="NDR1_HIN1-LIKE PROTEIN 6"/>
    <property type="match status" value="1"/>
</dbReference>
<sequence>MAEHQRIHPVDVEAPSPAAPLVPRGISRSDKGDPAAVGGQYPPYRRTIPVSHSRPPKRRRSCCCKCLCCTILTIIILIILVAATIGILYLIFNPKLPKYSVDRLTVSAFTVDTNLKAHASFDVTVTAENPNKGIGIYYEGGSHLSVWYSGFSLCEGVFPEFYQGHRNTTVLTVVMTGEAQLGSTEMAALQQQQTTGMVPLDFKGDVPVRLKLGSLKLWKVTSRVRCNLVVDSLTANNRIQIRSSSCKFRLKL</sequence>
<dbReference type="Pfam" id="PF03168">
    <property type="entry name" value="LEA_2"/>
    <property type="match status" value="1"/>
</dbReference>
<dbReference type="GeneID" id="105034739"/>
<comment type="subcellular location">
    <subcellularLocation>
        <location evidence="1">Membrane</location>
        <topology evidence="1">Single-pass membrane protein</topology>
    </subcellularLocation>
</comment>
<dbReference type="Proteomes" id="UP000504607">
    <property type="component" value="Unplaced"/>
</dbReference>
<dbReference type="PANTHER" id="PTHR31234">
    <property type="entry name" value="LATE EMBRYOGENESIS ABUNDANT (LEA) HYDROXYPROLINE-RICH GLYCOPROTEIN FAMILY"/>
    <property type="match status" value="1"/>
</dbReference>
<evidence type="ECO:0000313" key="8">
    <source>
        <dbReference type="Proteomes" id="UP000504607"/>
    </source>
</evidence>
<dbReference type="OrthoDB" id="1917746at2759"/>
<keyword evidence="2 6" id="KW-0812">Transmembrane</keyword>
<evidence type="ECO:0000259" key="7">
    <source>
        <dbReference type="Pfam" id="PF03168"/>
    </source>
</evidence>
<name>A0A6I9QFI1_ELAGV</name>
<feature type="transmembrane region" description="Helical" evidence="6">
    <location>
        <begin position="66"/>
        <end position="92"/>
    </location>
</feature>
<keyword evidence="8" id="KW-1185">Reference proteome</keyword>
<evidence type="ECO:0000256" key="2">
    <source>
        <dbReference type="ARBA" id="ARBA00022692"/>
    </source>
</evidence>
<organism evidence="8 9">
    <name type="scientific">Elaeis guineensis var. tenera</name>
    <name type="common">Oil palm</name>
    <dbReference type="NCBI Taxonomy" id="51953"/>
    <lineage>
        <taxon>Eukaryota</taxon>
        <taxon>Viridiplantae</taxon>
        <taxon>Streptophyta</taxon>
        <taxon>Embryophyta</taxon>
        <taxon>Tracheophyta</taxon>
        <taxon>Spermatophyta</taxon>
        <taxon>Magnoliopsida</taxon>
        <taxon>Liliopsida</taxon>
        <taxon>Arecaceae</taxon>
        <taxon>Arecoideae</taxon>
        <taxon>Cocoseae</taxon>
        <taxon>Elaeidinae</taxon>
        <taxon>Elaeis</taxon>
    </lineage>
</organism>
<evidence type="ECO:0000256" key="1">
    <source>
        <dbReference type="ARBA" id="ARBA00004167"/>
    </source>
</evidence>
<dbReference type="AlphaFoldDB" id="A0A6I9QFI1"/>
<keyword evidence="4 6" id="KW-0472">Membrane</keyword>
<keyword evidence="3 6" id="KW-1133">Transmembrane helix</keyword>
<feature type="domain" description="Late embryogenesis abundant protein LEA-2 subgroup" evidence="7">
    <location>
        <begin position="124"/>
        <end position="226"/>
    </location>
</feature>
<proteinExistence type="predicted"/>
<dbReference type="InterPro" id="IPR044839">
    <property type="entry name" value="NDR1-like"/>
</dbReference>
<evidence type="ECO:0000256" key="5">
    <source>
        <dbReference type="SAM" id="MobiDB-lite"/>
    </source>
</evidence>
<gene>
    <name evidence="9" type="primary">LOC105034739</name>
</gene>
<feature type="region of interest" description="Disordered" evidence="5">
    <location>
        <begin position="14"/>
        <end position="38"/>
    </location>
</feature>
<dbReference type="InParanoid" id="A0A6I9QFI1"/>
<dbReference type="RefSeq" id="XP_010908302.1">
    <property type="nucleotide sequence ID" value="XM_010910000.3"/>
</dbReference>
<dbReference type="GO" id="GO:0098542">
    <property type="term" value="P:defense response to other organism"/>
    <property type="evidence" value="ECO:0007669"/>
    <property type="project" value="InterPro"/>
</dbReference>
<evidence type="ECO:0000256" key="4">
    <source>
        <dbReference type="ARBA" id="ARBA00023136"/>
    </source>
</evidence>
<accession>A0A6I9QFI1</accession>
<protein>
    <submittedName>
        <fullName evidence="9">NDR1/HIN1-like protein 6</fullName>
    </submittedName>
</protein>
<evidence type="ECO:0000256" key="3">
    <source>
        <dbReference type="ARBA" id="ARBA00022989"/>
    </source>
</evidence>
<dbReference type="KEGG" id="egu:105034739"/>
<evidence type="ECO:0000256" key="6">
    <source>
        <dbReference type="SAM" id="Phobius"/>
    </source>
</evidence>
<evidence type="ECO:0000313" key="9">
    <source>
        <dbReference type="RefSeq" id="XP_010908302.1"/>
    </source>
</evidence>
<reference evidence="9" key="1">
    <citation type="submission" date="2025-08" db="UniProtKB">
        <authorList>
            <consortium name="RefSeq"/>
        </authorList>
    </citation>
    <scope>IDENTIFICATION</scope>
</reference>